<accession>A0A9D4TCP1</accession>
<evidence type="ECO:0000313" key="1">
    <source>
        <dbReference type="EMBL" id="KAH7985454.1"/>
    </source>
</evidence>
<gene>
    <name evidence="1" type="ORF">HPB52_025627</name>
</gene>
<dbReference type="AlphaFoldDB" id="A0A9D4TCP1"/>
<organism evidence="1 2">
    <name type="scientific">Rhipicephalus sanguineus</name>
    <name type="common">Brown dog tick</name>
    <name type="synonym">Ixodes sanguineus</name>
    <dbReference type="NCBI Taxonomy" id="34632"/>
    <lineage>
        <taxon>Eukaryota</taxon>
        <taxon>Metazoa</taxon>
        <taxon>Ecdysozoa</taxon>
        <taxon>Arthropoda</taxon>
        <taxon>Chelicerata</taxon>
        <taxon>Arachnida</taxon>
        <taxon>Acari</taxon>
        <taxon>Parasitiformes</taxon>
        <taxon>Ixodida</taxon>
        <taxon>Ixodoidea</taxon>
        <taxon>Ixodidae</taxon>
        <taxon>Rhipicephalinae</taxon>
        <taxon>Rhipicephalus</taxon>
        <taxon>Rhipicephalus</taxon>
    </lineage>
</organism>
<protein>
    <submittedName>
        <fullName evidence="1">Uncharacterized protein</fullName>
    </submittedName>
</protein>
<proteinExistence type="predicted"/>
<dbReference type="Proteomes" id="UP000821837">
    <property type="component" value="Unassembled WGS sequence"/>
</dbReference>
<dbReference type="EMBL" id="JABSTV010000907">
    <property type="protein sequence ID" value="KAH7985454.1"/>
    <property type="molecule type" value="Genomic_DNA"/>
</dbReference>
<sequence>MQPMNQGIETTRKLYRKALLQRTFTAYDAIKSNPNDDQPDDDWTCSDMYKAVHKTAGQEVKNNFGTFVLADAVALVVAAATDREIIDSVGSPDKDEEPVDEEPTMVQMREYLHLL</sequence>
<reference evidence="1" key="2">
    <citation type="submission" date="2021-09" db="EMBL/GenBank/DDBJ databases">
        <authorList>
            <person name="Jia N."/>
            <person name="Wang J."/>
            <person name="Shi W."/>
            <person name="Du L."/>
            <person name="Sun Y."/>
            <person name="Zhan W."/>
            <person name="Jiang J."/>
            <person name="Wang Q."/>
            <person name="Zhang B."/>
            <person name="Ji P."/>
            <person name="Sakyi L.B."/>
            <person name="Cui X."/>
            <person name="Yuan T."/>
            <person name="Jiang B."/>
            <person name="Yang W."/>
            <person name="Lam T.T.-Y."/>
            <person name="Chang Q."/>
            <person name="Ding S."/>
            <person name="Wang X."/>
            <person name="Zhu J."/>
            <person name="Ruan X."/>
            <person name="Zhao L."/>
            <person name="Wei J."/>
            <person name="Que T."/>
            <person name="Du C."/>
            <person name="Cheng J."/>
            <person name="Dai P."/>
            <person name="Han X."/>
            <person name="Huang E."/>
            <person name="Gao Y."/>
            <person name="Liu J."/>
            <person name="Shao H."/>
            <person name="Ye R."/>
            <person name="Li L."/>
            <person name="Wei W."/>
            <person name="Wang X."/>
            <person name="Wang C."/>
            <person name="Huo Q."/>
            <person name="Li W."/>
            <person name="Guo W."/>
            <person name="Chen H."/>
            <person name="Chen S."/>
            <person name="Zhou L."/>
            <person name="Zhou L."/>
            <person name="Ni X."/>
            <person name="Tian J."/>
            <person name="Zhou Y."/>
            <person name="Sheng Y."/>
            <person name="Liu T."/>
            <person name="Pan Y."/>
            <person name="Xia L."/>
            <person name="Li J."/>
            <person name="Zhao F."/>
            <person name="Cao W."/>
        </authorList>
    </citation>
    <scope>NUCLEOTIDE SEQUENCE</scope>
    <source>
        <strain evidence="1">Rsan-2018</strain>
        <tissue evidence="1">Larvae</tissue>
    </source>
</reference>
<evidence type="ECO:0000313" key="2">
    <source>
        <dbReference type="Proteomes" id="UP000821837"/>
    </source>
</evidence>
<comment type="caution">
    <text evidence="1">The sequence shown here is derived from an EMBL/GenBank/DDBJ whole genome shotgun (WGS) entry which is preliminary data.</text>
</comment>
<keyword evidence="2" id="KW-1185">Reference proteome</keyword>
<name>A0A9D4TCP1_RHISA</name>
<reference evidence="1" key="1">
    <citation type="journal article" date="2020" name="Cell">
        <title>Large-Scale Comparative Analyses of Tick Genomes Elucidate Their Genetic Diversity and Vector Capacities.</title>
        <authorList>
            <consortium name="Tick Genome and Microbiome Consortium (TIGMIC)"/>
            <person name="Jia N."/>
            <person name="Wang J."/>
            <person name="Shi W."/>
            <person name="Du L."/>
            <person name="Sun Y."/>
            <person name="Zhan W."/>
            <person name="Jiang J.F."/>
            <person name="Wang Q."/>
            <person name="Zhang B."/>
            <person name="Ji P."/>
            <person name="Bell-Sakyi L."/>
            <person name="Cui X.M."/>
            <person name="Yuan T.T."/>
            <person name="Jiang B.G."/>
            <person name="Yang W.F."/>
            <person name="Lam T.T."/>
            <person name="Chang Q.C."/>
            <person name="Ding S.J."/>
            <person name="Wang X.J."/>
            <person name="Zhu J.G."/>
            <person name="Ruan X.D."/>
            <person name="Zhao L."/>
            <person name="Wei J.T."/>
            <person name="Ye R.Z."/>
            <person name="Que T.C."/>
            <person name="Du C.H."/>
            <person name="Zhou Y.H."/>
            <person name="Cheng J.X."/>
            <person name="Dai P.F."/>
            <person name="Guo W.B."/>
            <person name="Han X.H."/>
            <person name="Huang E.J."/>
            <person name="Li L.F."/>
            <person name="Wei W."/>
            <person name="Gao Y.C."/>
            <person name="Liu J.Z."/>
            <person name="Shao H.Z."/>
            <person name="Wang X."/>
            <person name="Wang C.C."/>
            <person name="Yang T.C."/>
            <person name="Huo Q.B."/>
            <person name="Li W."/>
            <person name="Chen H.Y."/>
            <person name="Chen S.E."/>
            <person name="Zhou L.G."/>
            <person name="Ni X.B."/>
            <person name="Tian J.H."/>
            <person name="Sheng Y."/>
            <person name="Liu T."/>
            <person name="Pan Y.S."/>
            <person name="Xia L.Y."/>
            <person name="Li J."/>
            <person name="Zhao F."/>
            <person name="Cao W.C."/>
        </authorList>
    </citation>
    <scope>NUCLEOTIDE SEQUENCE</scope>
    <source>
        <strain evidence="1">Rsan-2018</strain>
    </source>
</reference>